<dbReference type="Proteomes" id="UP000198287">
    <property type="component" value="Unassembled WGS sequence"/>
</dbReference>
<gene>
    <name evidence="1" type="ORF">Fcan01_15896</name>
</gene>
<dbReference type="AlphaFoldDB" id="A0A226E0A2"/>
<evidence type="ECO:0000313" key="2">
    <source>
        <dbReference type="Proteomes" id="UP000198287"/>
    </source>
</evidence>
<dbReference type="EMBL" id="LNIX01000010">
    <property type="protein sequence ID" value="OXA49896.1"/>
    <property type="molecule type" value="Genomic_DNA"/>
</dbReference>
<reference evidence="1 2" key="1">
    <citation type="submission" date="2015-12" db="EMBL/GenBank/DDBJ databases">
        <title>The genome of Folsomia candida.</title>
        <authorList>
            <person name="Faddeeva A."/>
            <person name="Derks M.F."/>
            <person name="Anvar Y."/>
            <person name="Smit S."/>
            <person name="Van Straalen N."/>
            <person name="Roelofs D."/>
        </authorList>
    </citation>
    <scope>NUCLEOTIDE SEQUENCE [LARGE SCALE GENOMIC DNA]</scope>
    <source>
        <strain evidence="1 2">VU population</strain>
        <tissue evidence="1">Whole body</tissue>
    </source>
</reference>
<keyword evidence="2" id="KW-1185">Reference proteome</keyword>
<comment type="caution">
    <text evidence="1">The sequence shown here is derived from an EMBL/GenBank/DDBJ whole genome shotgun (WGS) entry which is preliminary data.</text>
</comment>
<evidence type="ECO:0000313" key="1">
    <source>
        <dbReference type="EMBL" id="OXA49896.1"/>
    </source>
</evidence>
<organism evidence="1 2">
    <name type="scientific">Folsomia candida</name>
    <name type="common">Springtail</name>
    <dbReference type="NCBI Taxonomy" id="158441"/>
    <lineage>
        <taxon>Eukaryota</taxon>
        <taxon>Metazoa</taxon>
        <taxon>Ecdysozoa</taxon>
        <taxon>Arthropoda</taxon>
        <taxon>Hexapoda</taxon>
        <taxon>Collembola</taxon>
        <taxon>Entomobryomorpha</taxon>
        <taxon>Isotomoidea</taxon>
        <taxon>Isotomidae</taxon>
        <taxon>Proisotominae</taxon>
        <taxon>Folsomia</taxon>
    </lineage>
</organism>
<accession>A0A226E0A2</accession>
<sequence length="239" mass="26996">MGLLTKAVLLTDPGRQRVPFESVADLLTLAAEVVNVRKGRYDSANKTNKGDERHHVQAHAQAMMHRDNPKLQRLPNPRISGATAEYKFFEAWFLYLSRTKEFNAVFAQAFQKFKHLAKTHETGIFSQHELAQCFAGIGKYTKVTQFAMGLLTKATVLTDDGRQSVPFAAVAKLLTLAVKVVNVRKEMYDSAKKRKQEDEGHQFQVRNWASIVAYLGMLLQAMTQLDKKTVGGNEFLDFF</sequence>
<protein>
    <submittedName>
        <fullName evidence="1">Uncharacterized protein</fullName>
    </submittedName>
</protein>
<name>A0A226E0A2_FOLCA</name>
<proteinExistence type="predicted"/>